<name>A0A4P6K5V9_KTERU</name>
<feature type="domain" description="Phospholipid/glycerol acyltransferase" evidence="5">
    <location>
        <begin position="33"/>
        <end position="144"/>
    </location>
</feature>
<dbReference type="InterPro" id="IPR004552">
    <property type="entry name" value="AGP_acyltrans"/>
</dbReference>
<gene>
    <name evidence="6" type="ORF">EPA93_05105</name>
</gene>
<evidence type="ECO:0000256" key="3">
    <source>
        <dbReference type="ARBA" id="ARBA00023315"/>
    </source>
</evidence>
<evidence type="ECO:0000313" key="7">
    <source>
        <dbReference type="Proteomes" id="UP000290365"/>
    </source>
</evidence>
<evidence type="ECO:0000313" key="6">
    <source>
        <dbReference type="EMBL" id="QBD83373.1"/>
    </source>
</evidence>
<reference evidence="6 7" key="1">
    <citation type="submission" date="2019-01" db="EMBL/GenBank/DDBJ databases">
        <title>Ktedonosporobacter rubrisoli SCAWS-G2.</title>
        <authorList>
            <person name="Huang Y."/>
            <person name="Yan B."/>
        </authorList>
    </citation>
    <scope>NUCLEOTIDE SEQUENCE [LARGE SCALE GENOMIC DNA]</scope>
    <source>
        <strain evidence="6 7">SCAWS-G2</strain>
    </source>
</reference>
<keyword evidence="7" id="KW-1185">Reference proteome</keyword>
<dbReference type="PANTHER" id="PTHR10434:SF40">
    <property type="entry name" value="1-ACYL-SN-GLYCEROL-3-PHOSPHATE ACYLTRANSFERASE"/>
    <property type="match status" value="1"/>
</dbReference>
<sequence length="210" mass="23411">MYRFLAIVAYLIIPRFFRVKVTGKEHVPQQGGIVLTCNHISWLDVILLAFVVLPRPIHYMAKKELFQQKLVAWFLRSMHAFPVDRQKPGPSALKIPLAALQSGEVVGIFPSGTRASEDAALKQGAVTIAMRAKSPLIVAVYQGPKRFKLSYLWHRPSISMHFWPALLIPNEGDRKQAQAMVMQQLSLLLGSEPGSKEAQPDFSAQSLPGN</sequence>
<dbReference type="InterPro" id="IPR002123">
    <property type="entry name" value="Plipid/glycerol_acylTrfase"/>
</dbReference>
<dbReference type="GO" id="GO:0016020">
    <property type="term" value="C:membrane"/>
    <property type="evidence" value="ECO:0007669"/>
    <property type="project" value="InterPro"/>
</dbReference>
<dbReference type="EC" id="2.3.1.51" evidence="4"/>
<keyword evidence="2 4" id="KW-0808">Transferase</keyword>
<comment type="catalytic activity">
    <reaction evidence="4">
        <text>a 1-acyl-sn-glycero-3-phosphate + an acyl-CoA = a 1,2-diacyl-sn-glycero-3-phosphate + CoA</text>
        <dbReference type="Rhea" id="RHEA:19709"/>
        <dbReference type="ChEBI" id="CHEBI:57287"/>
        <dbReference type="ChEBI" id="CHEBI:57970"/>
        <dbReference type="ChEBI" id="CHEBI:58342"/>
        <dbReference type="ChEBI" id="CHEBI:58608"/>
        <dbReference type="EC" id="2.3.1.51"/>
    </reaction>
</comment>
<dbReference type="CDD" id="cd07989">
    <property type="entry name" value="LPLAT_AGPAT-like"/>
    <property type="match status" value="1"/>
</dbReference>
<dbReference type="KEGG" id="kbs:EPA93_05105"/>
<evidence type="ECO:0000256" key="2">
    <source>
        <dbReference type="ARBA" id="ARBA00022679"/>
    </source>
</evidence>
<dbReference type="GO" id="GO:0003841">
    <property type="term" value="F:1-acylglycerol-3-phosphate O-acyltransferase activity"/>
    <property type="evidence" value="ECO:0007669"/>
    <property type="project" value="UniProtKB-UniRule"/>
</dbReference>
<evidence type="ECO:0000259" key="5">
    <source>
        <dbReference type="SMART" id="SM00563"/>
    </source>
</evidence>
<dbReference type="NCBIfam" id="TIGR00530">
    <property type="entry name" value="AGP_acyltrn"/>
    <property type="match status" value="1"/>
</dbReference>
<dbReference type="AlphaFoldDB" id="A0A4P6K5V9"/>
<dbReference type="Proteomes" id="UP000290365">
    <property type="component" value="Chromosome"/>
</dbReference>
<dbReference type="OrthoDB" id="9803035at2"/>
<protein>
    <recommendedName>
        <fullName evidence="4">1-acyl-sn-glycerol-3-phosphate acyltransferase</fullName>
        <ecNumber evidence="4">2.3.1.51</ecNumber>
    </recommendedName>
</protein>
<comment type="similarity">
    <text evidence="1 4">Belongs to the 1-acyl-sn-glycerol-3-phosphate acyltransferase family.</text>
</comment>
<dbReference type="Pfam" id="PF01553">
    <property type="entry name" value="Acyltransferase"/>
    <property type="match status" value="1"/>
</dbReference>
<keyword evidence="4" id="KW-0594">Phospholipid biosynthesis</keyword>
<accession>A0A4P6K5V9</accession>
<dbReference type="EMBL" id="CP035758">
    <property type="protein sequence ID" value="QBD83373.1"/>
    <property type="molecule type" value="Genomic_DNA"/>
</dbReference>
<keyword evidence="4" id="KW-0444">Lipid biosynthesis</keyword>
<evidence type="ECO:0000256" key="1">
    <source>
        <dbReference type="ARBA" id="ARBA00008655"/>
    </source>
</evidence>
<evidence type="ECO:0000256" key="4">
    <source>
        <dbReference type="RuleBase" id="RU361267"/>
    </source>
</evidence>
<keyword evidence="3 4" id="KW-0012">Acyltransferase</keyword>
<dbReference type="SUPFAM" id="SSF69593">
    <property type="entry name" value="Glycerol-3-phosphate (1)-acyltransferase"/>
    <property type="match status" value="1"/>
</dbReference>
<keyword evidence="4" id="KW-1208">Phospholipid metabolism</keyword>
<dbReference type="GO" id="GO:0006654">
    <property type="term" value="P:phosphatidic acid biosynthetic process"/>
    <property type="evidence" value="ECO:0007669"/>
    <property type="project" value="TreeGrafter"/>
</dbReference>
<dbReference type="SMART" id="SM00563">
    <property type="entry name" value="PlsC"/>
    <property type="match status" value="1"/>
</dbReference>
<dbReference type="PANTHER" id="PTHR10434">
    <property type="entry name" value="1-ACYL-SN-GLYCEROL-3-PHOSPHATE ACYLTRANSFERASE"/>
    <property type="match status" value="1"/>
</dbReference>
<organism evidence="6 7">
    <name type="scientific">Ktedonosporobacter rubrisoli</name>
    <dbReference type="NCBI Taxonomy" id="2509675"/>
    <lineage>
        <taxon>Bacteria</taxon>
        <taxon>Bacillati</taxon>
        <taxon>Chloroflexota</taxon>
        <taxon>Ktedonobacteria</taxon>
        <taxon>Ktedonobacterales</taxon>
        <taxon>Ktedonosporobacteraceae</taxon>
        <taxon>Ktedonosporobacter</taxon>
    </lineage>
</organism>
<proteinExistence type="inferred from homology"/>
<keyword evidence="4" id="KW-0443">Lipid metabolism</keyword>
<comment type="domain">
    <text evidence="4">The HXXXXD motif is essential for acyltransferase activity and may constitute the binding site for the phosphate moiety of the glycerol-3-phosphate.</text>
</comment>